<feature type="signal peptide" evidence="1">
    <location>
        <begin position="1"/>
        <end position="18"/>
    </location>
</feature>
<evidence type="ECO:0000259" key="2">
    <source>
        <dbReference type="Pfam" id="PF01835"/>
    </source>
</evidence>
<sequence>MRKVMFYLVLSLSCLVLSAQKVTRDSSLCARRTAEIVAEKLQTQLALFPQEKLYLHLDKQVYAPGEQVRFRAYLVDAASHRPVTKSGYVYVELVDREERVVSLAKVRADSLHLFHGYLLLPKTLEAGSYRVQGYTDYMRNTGNKEYLFRQTIQVLAEACPIAEQETVLLEQENYVLQVKEVSDKIAIEVTQSDHVAYPTDSLYLLLHTRGELLSWTSWKPGQELLCLDKDRLPAGVSQLLLLDGRNRLLSERLLVMRQPEKEQIKVEAERHGERMTLHFFLVDSTLIASENYVSIAVVAGKKKVAGSSGIYSNMLFTSDLLEGEVPEDGLSVMRQSWKRYDMEAVLNNRYVVPSIPYESALSEADDWLVTTRLDEDGKQKVSSEKGFSRYQHYCSSSLSKKDIEKRKATTTDELLVRLPGMSKYRNFYRALSGGTTPKGNGCMVVFNDELMQPYFDINQIEPSAITFMGVISGPKMAMFGREGSPIVDRNNLTITPQHALVISTRSVDDSSEKRVELSEVKGRDKDTIFYWNPAVKLEKEFSISFDMPSSHSNYRVVLEGILEDGRVVCVDAYC</sequence>
<evidence type="ECO:0000313" key="4">
    <source>
        <dbReference type="Proteomes" id="UP000033047"/>
    </source>
</evidence>
<dbReference type="PATRIC" id="fig|927665.4.peg.1744"/>
<dbReference type="EMBL" id="AQHV01000010">
    <property type="protein sequence ID" value="KKB57051.1"/>
    <property type="molecule type" value="Genomic_DNA"/>
</dbReference>
<feature type="chain" id="PRO_5002489317" description="Macroglobulin domain-containing protein" evidence="1">
    <location>
        <begin position="19"/>
        <end position="574"/>
    </location>
</feature>
<protein>
    <recommendedName>
        <fullName evidence="2">Macroglobulin domain-containing protein</fullName>
    </recommendedName>
</protein>
<accession>A0A0F5JGY6</accession>
<dbReference type="AlphaFoldDB" id="A0A0F5JGY6"/>
<dbReference type="Pfam" id="PF01835">
    <property type="entry name" value="MG2"/>
    <property type="match status" value="1"/>
</dbReference>
<evidence type="ECO:0000313" key="3">
    <source>
        <dbReference type="EMBL" id="KKB57051.1"/>
    </source>
</evidence>
<dbReference type="InterPro" id="IPR002890">
    <property type="entry name" value="MG2"/>
</dbReference>
<gene>
    <name evidence="3" type="ORF">HMPREF1535_01703</name>
</gene>
<dbReference type="HOGENOM" id="CLU_013214_1_0_10"/>
<evidence type="ECO:0000256" key="1">
    <source>
        <dbReference type="SAM" id="SignalP"/>
    </source>
</evidence>
<feature type="domain" description="Macroglobulin" evidence="2">
    <location>
        <begin position="52"/>
        <end position="145"/>
    </location>
</feature>
<dbReference type="GO" id="GO:0004866">
    <property type="term" value="F:endopeptidase inhibitor activity"/>
    <property type="evidence" value="ECO:0007669"/>
    <property type="project" value="InterPro"/>
</dbReference>
<dbReference type="RefSeq" id="WP_046145838.1">
    <property type="nucleotide sequence ID" value="NZ_KQ033912.1"/>
</dbReference>
<organism evidence="3 4">
    <name type="scientific">Parabacteroides goldsteinii DSM 19448 = WAL 12034</name>
    <dbReference type="NCBI Taxonomy" id="927665"/>
    <lineage>
        <taxon>Bacteria</taxon>
        <taxon>Pseudomonadati</taxon>
        <taxon>Bacteroidota</taxon>
        <taxon>Bacteroidia</taxon>
        <taxon>Bacteroidales</taxon>
        <taxon>Tannerellaceae</taxon>
        <taxon>Parabacteroides</taxon>
    </lineage>
</organism>
<dbReference type="STRING" id="927665.HMPREF1535_01703"/>
<comment type="caution">
    <text evidence="3">The sequence shown here is derived from an EMBL/GenBank/DDBJ whole genome shotgun (WGS) entry which is preliminary data.</text>
</comment>
<keyword evidence="1" id="KW-0732">Signal</keyword>
<dbReference type="Proteomes" id="UP000033047">
    <property type="component" value="Unassembled WGS sequence"/>
</dbReference>
<dbReference type="Gene3D" id="2.60.40.1930">
    <property type="match status" value="1"/>
</dbReference>
<proteinExistence type="predicted"/>
<name>A0A0F5JGY6_9BACT</name>
<reference evidence="3 4" key="1">
    <citation type="submission" date="2013-04" db="EMBL/GenBank/DDBJ databases">
        <title>The Genome Sequence of Parabacteroides goldsteinii DSM 19448.</title>
        <authorList>
            <consortium name="The Broad Institute Genomics Platform"/>
            <person name="Earl A."/>
            <person name="Ward D."/>
            <person name="Feldgarden M."/>
            <person name="Gevers D."/>
            <person name="Martens E."/>
            <person name="Sakamoto M."/>
            <person name="Benno Y."/>
            <person name="Song Y."/>
            <person name="Liu C."/>
            <person name="Lee J."/>
            <person name="Bolanos M."/>
            <person name="Vaisanen M.L."/>
            <person name="Finegold S.M."/>
            <person name="Walker B."/>
            <person name="Young S."/>
            <person name="Zeng Q."/>
            <person name="Gargeya S."/>
            <person name="Fitzgerald M."/>
            <person name="Haas B."/>
            <person name="Abouelleil A."/>
            <person name="Allen A.W."/>
            <person name="Alvarado L."/>
            <person name="Arachchi H.M."/>
            <person name="Berlin A.M."/>
            <person name="Chapman S.B."/>
            <person name="Gainer-Dewar J."/>
            <person name="Goldberg J."/>
            <person name="Griggs A."/>
            <person name="Gujja S."/>
            <person name="Hansen M."/>
            <person name="Howarth C."/>
            <person name="Imamovic A."/>
            <person name="Ireland A."/>
            <person name="Larimer J."/>
            <person name="McCowan C."/>
            <person name="Murphy C."/>
            <person name="Pearson M."/>
            <person name="Poon T.W."/>
            <person name="Priest M."/>
            <person name="Roberts A."/>
            <person name="Saif S."/>
            <person name="Shea T."/>
            <person name="Sisk P."/>
            <person name="Sykes S."/>
            <person name="Wortman J."/>
            <person name="Nusbaum C."/>
            <person name="Birren B."/>
        </authorList>
    </citation>
    <scope>NUCLEOTIDE SEQUENCE [LARGE SCALE GENOMIC DNA]</scope>
    <source>
        <strain evidence="3 4">DSM 19448</strain>
    </source>
</reference>